<evidence type="ECO:0000313" key="1">
    <source>
        <dbReference type="EMBL" id="MFC5727767.1"/>
    </source>
</evidence>
<protein>
    <submittedName>
        <fullName evidence="1">Uncharacterized protein</fullName>
    </submittedName>
</protein>
<reference evidence="2" key="1">
    <citation type="journal article" date="2019" name="Int. J. Syst. Evol. Microbiol.">
        <title>The Global Catalogue of Microorganisms (GCM) 10K type strain sequencing project: providing services to taxonomists for standard genome sequencing and annotation.</title>
        <authorList>
            <consortium name="The Broad Institute Genomics Platform"/>
            <consortium name="The Broad Institute Genome Sequencing Center for Infectious Disease"/>
            <person name="Wu L."/>
            <person name="Ma J."/>
        </authorList>
    </citation>
    <scope>NUCLEOTIDE SEQUENCE [LARGE SCALE GENOMIC DNA]</scope>
    <source>
        <strain evidence="2">YIM 94188</strain>
    </source>
</reference>
<dbReference type="Proteomes" id="UP001596072">
    <property type="component" value="Unassembled WGS sequence"/>
</dbReference>
<proteinExistence type="predicted"/>
<keyword evidence="2" id="KW-1185">Reference proteome</keyword>
<organism evidence="1 2">
    <name type="scientific">Nocardioides vastitatis</name>
    <dbReference type="NCBI Taxonomy" id="2568655"/>
    <lineage>
        <taxon>Bacteria</taxon>
        <taxon>Bacillati</taxon>
        <taxon>Actinomycetota</taxon>
        <taxon>Actinomycetes</taxon>
        <taxon>Propionibacteriales</taxon>
        <taxon>Nocardioidaceae</taxon>
        <taxon>Nocardioides</taxon>
    </lineage>
</organism>
<evidence type="ECO:0000313" key="2">
    <source>
        <dbReference type="Proteomes" id="UP001596072"/>
    </source>
</evidence>
<comment type="caution">
    <text evidence="1">The sequence shown here is derived from an EMBL/GenBank/DDBJ whole genome shotgun (WGS) entry which is preliminary data.</text>
</comment>
<gene>
    <name evidence="1" type="ORF">ACFPQB_02475</name>
</gene>
<dbReference type="EMBL" id="JBHSNS010000001">
    <property type="protein sequence ID" value="MFC5727767.1"/>
    <property type="molecule type" value="Genomic_DNA"/>
</dbReference>
<sequence length="41" mass="4181">MRVLHVVEAKGGDVVLTVLAIVEATPVVPGPAAHRAPEALP</sequence>
<dbReference type="RefSeq" id="WP_276606227.1">
    <property type="nucleotide sequence ID" value="NZ_JBHSNS010000001.1"/>
</dbReference>
<accession>A0ABW0ZB24</accession>
<name>A0ABW0ZB24_9ACTN</name>